<feature type="compositionally biased region" description="Basic and acidic residues" evidence="1">
    <location>
        <begin position="135"/>
        <end position="153"/>
    </location>
</feature>
<protein>
    <submittedName>
        <fullName evidence="2">Uncharacterized protein</fullName>
    </submittedName>
</protein>
<feature type="region of interest" description="Disordered" evidence="1">
    <location>
        <begin position="121"/>
        <end position="162"/>
    </location>
</feature>
<dbReference type="STRING" id="3818.A0A445EVU6"/>
<keyword evidence="3" id="KW-1185">Reference proteome</keyword>
<proteinExistence type="predicted"/>
<dbReference type="AlphaFoldDB" id="A0A445EVU6"/>
<reference evidence="2 3" key="1">
    <citation type="submission" date="2019-01" db="EMBL/GenBank/DDBJ databases">
        <title>Sequencing of cultivated peanut Arachis hypogaea provides insights into genome evolution and oil improvement.</title>
        <authorList>
            <person name="Chen X."/>
        </authorList>
    </citation>
    <scope>NUCLEOTIDE SEQUENCE [LARGE SCALE GENOMIC DNA]</scope>
    <source>
        <strain evidence="3">cv. Fuhuasheng</strain>
        <tissue evidence="2">Leaves</tissue>
    </source>
</reference>
<dbReference type="EMBL" id="SDMP01000001">
    <property type="protein sequence ID" value="RYR79540.1"/>
    <property type="molecule type" value="Genomic_DNA"/>
</dbReference>
<dbReference type="Gramene" id="arahy.Tifrunner.gnm2.ann2.Ah01g057100.1">
    <property type="protein sequence ID" value="arahy.Tifrunner.gnm2.ann2.Ah01g057100.1-CDS"/>
    <property type="gene ID" value="arahy.Tifrunner.gnm2.ann2.Ah01g057100"/>
</dbReference>
<evidence type="ECO:0000313" key="2">
    <source>
        <dbReference type="EMBL" id="RYR79540.1"/>
    </source>
</evidence>
<evidence type="ECO:0000256" key="1">
    <source>
        <dbReference type="SAM" id="MobiDB-lite"/>
    </source>
</evidence>
<dbReference type="Proteomes" id="UP000289738">
    <property type="component" value="Chromosome A01"/>
</dbReference>
<name>A0A445EVU6_ARAHY</name>
<gene>
    <name evidence="2" type="ORF">Ahy_A01g004348</name>
</gene>
<sequence>MLRWQVESQHPRYHQEAVVVKEKGQLCWQRGREGRWRNRWTRPAFRNREDEDAWEKKEVEYIYSLPDYRADLDERHGSTQKKIRMSTDIEQRVGNLLNNSQSVGEAFASFPSVSTDLGQKQSLTVTKSLSSQHSDSSKDKFNVALKERQEQHSLHNSFWKRK</sequence>
<accession>A0A445EVU6</accession>
<evidence type="ECO:0000313" key="3">
    <source>
        <dbReference type="Proteomes" id="UP000289738"/>
    </source>
</evidence>
<organism evidence="2 3">
    <name type="scientific">Arachis hypogaea</name>
    <name type="common">Peanut</name>
    <dbReference type="NCBI Taxonomy" id="3818"/>
    <lineage>
        <taxon>Eukaryota</taxon>
        <taxon>Viridiplantae</taxon>
        <taxon>Streptophyta</taxon>
        <taxon>Embryophyta</taxon>
        <taxon>Tracheophyta</taxon>
        <taxon>Spermatophyta</taxon>
        <taxon>Magnoliopsida</taxon>
        <taxon>eudicotyledons</taxon>
        <taxon>Gunneridae</taxon>
        <taxon>Pentapetalae</taxon>
        <taxon>rosids</taxon>
        <taxon>fabids</taxon>
        <taxon>Fabales</taxon>
        <taxon>Fabaceae</taxon>
        <taxon>Papilionoideae</taxon>
        <taxon>50 kb inversion clade</taxon>
        <taxon>dalbergioids sensu lato</taxon>
        <taxon>Dalbergieae</taxon>
        <taxon>Pterocarpus clade</taxon>
        <taxon>Arachis</taxon>
    </lineage>
</organism>
<comment type="caution">
    <text evidence="2">The sequence shown here is derived from an EMBL/GenBank/DDBJ whole genome shotgun (WGS) entry which is preliminary data.</text>
</comment>